<protein>
    <submittedName>
        <fullName evidence="2">Uncharacterized protein</fullName>
    </submittedName>
</protein>
<evidence type="ECO:0000313" key="3">
    <source>
        <dbReference type="Proteomes" id="UP001165065"/>
    </source>
</evidence>
<dbReference type="EMBL" id="BRYA01000044">
    <property type="protein sequence ID" value="GMI34536.1"/>
    <property type="molecule type" value="Genomic_DNA"/>
</dbReference>
<proteinExistence type="predicted"/>
<gene>
    <name evidence="2" type="ORF">TrCOL_g1271</name>
</gene>
<accession>A0A9W7G5Q9</accession>
<feature type="region of interest" description="Disordered" evidence="1">
    <location>
        <begin position="181"/>
        <end position="206"/>
    </location>
</feature>
<dbReference type="Proteomes" id="UP001165065">
    <property type="component" value="Unassembled WGS sequence"/>
</dbReference>
<dbReference type="AlphaFoldDB" id="A0A9W7G5Q9"/>
<name>A0A9W7G5Q9_9STRA</name>
<comment type="caution">
    <text evidence="2">The sequence shown here is derived from an EMBL/GenBank/DDBJ whole genome shotgun (WGS) entry which is preliminary data.</text>
</comment>
<evidence type="ECO:0000256" key="1">
    <source>
        <dbReference type="SAM" id="MobiDB-lite"/>
    </source>
</evidence>
<organism evidence="2 3">
    <name type="scientific">Triparma columacea</name>
    <dbReference type="NCBI Taxonomy" id="722753"/>
    <lineage>
        <taxon>Eukaryota</taxon>
        <taxon>Sar</taxon>
        <taxon>Stramenopiles</taxon>
        <taxon>Ochrophyta</taxon>
        <taxon>Bolidophyceae</taxon>
        <taxon>Parmales</taxon>
        <taxon>Triparmaceae</taxon>
        <taxon>Triparma</taxon>
    </lineage>
</organism>
<keyword evidence="3" id="KW-1185">Reference proteome</keyword>
<reference evidence="3" key="1">
    <citation type="journal article" date="2023" name="Commun. Biol.">
        <title>Genome analysis of Parmales, the sister group of diatoms, reveals the evolutionary specialization of diatoms from phago-mixotrophs to photoautotrophs.</title>
        <authorList>
            <person name="Ban H."/>
            <person name="Sato S."/>
            <person name="Yoshikawa S."/>
            <person name="Yamada K."/>
            <person name="Nakamura Y."/>
            <person name="Ichinomiya M."/>
            <person name="Sato N."/>
            <person name="Blanc-Mathieu R."/>
            <person name="Endo H."/>
            <person name="Kuwata A."/>
            <person name="Ogata H."/>
        </authorList>
    </citation>
    <scope>NUCLEOTIDE SEQUENCE [LARGE SCALE GENOMIC DNA]</scope>
</reference>
<evidence type="ECO:0000313" key="2">
    <source>
        <dbReference type="EMBL" id="GMI34536.1"/>
    </source>
</evidence>
<dbReference type="OrthoDB" id="10335952at2759"/>
<sequence length="227" mass="25647">MSSISSWLISNSTAPAATVEIWLMRHTLNRDVMLESFLIISTPPYPPPANIQHQIQTFGLSNLGNRHGVYVKLKVVKDPIIPSDNTFEHKLKVCLVTAVDPTTSAVTRVEVAGVPRECRNTFVSTATLFRLISDHYECSEVRYGRLRGDWEKFEVWVQKSAAAFNVNERVSREVGERCSAMRRKEEDYGSPGSERKRRKVEGGGEEVSPLVERGGEIYVWIKEPVKI</sequence>